<keyword evidence="4" id="KW-0677">Repeat</keyword>
<dbReference type="Pfam" id="PF00027">
    <property type="entry name" value="cNMP_binding"/>
    <property type="match status" value="2"/>
</dbReference>
<dbReference type="EMBL" id="JALLKP010000004">
    <property type="protein sequence ID" value="KAK2195599.1"/>
    <property type="molecule type" value="Genomic_DNA"/>
</dbReference>
<reference evidence="9" key="1">
    <citation type="journal article" date="2023" name="Nat. Microbiol.">
        <title>Babesia duncani multi-omics identifies virulence factors and drug targets.</title>
        <authorList>
            <person name="Singh P."/>
            <person name="Lonardi S."/>
            <person name="Liang Q."/>
            <person name="Vydyam P."/>
            <person name="Khabirova E."/>
            <person name="Fang T."/>
            <person name="Gihaz S."/>
            <person name="Thekkiniath J."/>
            <person name="Munshi M."/>
            <person name="Abel S."/>
            <person name="Ciampossin L."/>
            <person name="Batugedara G."/>
            <person name="Gupta M."/>
            <person name="Lu X.M."/>
            <person name="Lenz T."/>
            <person name="Chakravarty S."/>
            <person name="Cornillot E."/>
            <person name="Hu Y."/>
            <person name="Ma W."/>
            <person name="Gonzalez L.M."/>
            <person name="Sanchez S."/>
            <person name="Estrada K."/>
            <person name="Sanchez-Flores A."/>
            <person name="Montero E."/>
            <person name="Harb O.S."/>
            <person name="Le Roch K.G."/>
            <person name="Mamoun C.B."/>
        </authorList>
    </citation>
    <scope>NUCLEOTIDE SEQUENCE</scope>
    <source>
        <strain evidence="9">WA1</strain>
    </source>
</reference>
<feature type="domain" description="Cyclic nucleotide-binding" evidence="8">
    <location>
        <begin position="59"/>
        <end position="180"/>
    </location>
</feature>
<keyword evidence="3 7" id="KW-0116">cAMP-binding</keyword>
<dbReference type="GO" id="GO:0034236">
    <property type="term" value="F:protein kinase A catalytic subunit binding"/>
    <property type="evidence" value="ECO:0007669"/>
    <property type="project" value="TreeGrafter"/>
</dbReference>
<dbReference type="Proteomes" id="UP001214638">
    <property type="component" value="Unassembled WGS sequence"/>
</dbReference>
<dbReference type="GO" id="GO:0005829">
    <property type="term" value="C:cytosol"/>
    <property type="evidence" value="ECO:0007669"/>
    <property type="project" value="TreeGrafter"/>
</dbReference>
<dbReference type="GeneID" id="94337573"/>
<evidence type="ECO:0000259" key="8">
    <source>
        <dbReference type="PROSITE" id="PS50042"/>
    </source>
</evidence>
<keyword evidence="5 7" id="KW-0547">Nucleotide-binding</keyword>
<keyword evidence="2" id="KW-0597">Phosphoprotein</keyword>
<dbReference type="PROSITE" id="PS00888">
    <property type="entry name" value="CNMP_BINDING_1"/>
    <property type="match status" value="2"/>
</dbReference>
<feature type="binding site" evidence="7">
    <location>
        <position position="247"/>
    </location>
    <ligand>
        <name>3',5'-cyclic AMP</name>
        <dbReference type="ChEBI" id="CHEBI:58165"/>
        <label>2</label>
    </ligand>
</feature>
<dbReference type="InterPro" id="IPR000595">
    <property type="entry name" value="cNMP-bd_dom"/>
</dbReference>
<evidence type="ECO:0000313" key="9">
    <source>
        <dbReference type="EMBL" id="KAK2195599.1"/>
    </source>
</evidence>
<evidence type="ECO:0000313" key="10">
    <source>
        <dbReference type="Proteomes" id="UP001214638"/>
    </source>
</evidence>
<dbReference type="PROSITE" id="PS00889">
    <property type="entry name" value="CNMP_BINDING_2"/>
    <property type="match status" value="1"/>
</dbReference>
<dbReference type="InterPro" id="IPR018488">
    <property type="entry name" value="cNMP-bd_CS"/>
</dbReference>
<dbReference type="CDD" id="cd00038">
    <property type="entry name" value="CAP_ED"/>
    <property type="match status" value="2"/>
</dbReference>
<dbReference type="GO" id="GO:0005952">
    <property type="term" value="C:cAMP-dependent protein kinase complex"/>
    <property type="evidence" value="ECO:0007669"/>
    <property type="project" value="InterPro"/>
</dbReference>
<name>A0AAD9PIN8_9APIC</name>
<evidence type="ECO:0000256" key="2">
    <source>
        <dbReference type="ARBA" id="ARBA00022553"/>
    </source>
</evidence>
<dbReference type="SMART" id="SM00100">
    <property type="entry name" value="cNMP"/>
    <property type="match status" value="2"/>
</dbReference>
<organism evidence="9 10">
    <name type="scientific">Babesia duncani</name>
    <dbReference type="NCBI Taxonomy" id="323732"/>
    <lineage>
        <taxon>Eukaryota</taxon>
        <taxon>Sar</taxon>
        <taxon>Alveolata</taxon>
        <taxon>Apicomplexa</taxon>
        <taxon>Aconoidasida</taxon>
        <taxon>Piroplasmida</taxon>
        <taxon>Babesiidae</taxon>
        <taxon>Babesia</taxon>
    </lineage>
</organism>
<dbReference type="InterPro" id="IPR018490">
    <property type="entry name" value="cNMP-bd_dom_sf"/>
</dbReference>
<dbReference type="PROSITE" id="PS50042">
    <property type="entry name" value="CNMP_BINDING_3"/>
    <property type="match status" value="2"/>
</dbReference>
<evidence type="ECO:0000256" key="4">
    <source>
        <dbReference type="ARBA" id="ARBA00022737"/>
    </source>
</evidence>
<dbReference type="PANTHER" id="PTHR11635:SF152">
    <property type="entry name" value="CAMP-DEPENDENT PROTEIN KINASE TYPE I REGULATORY SUBUNIT-RELATED"/>
    <property type="match status" value="1"/>
</dbReference>
<dbReference type="PANTHER" id="PTHR11635">
    <property type="entry name" value="CAMP-DEPENDENT PROTEIN KINASE REGULATORY CHAIN"/>
    <property type="match status" value="1"/>
</dbReference>
<evidence type="ECO:0000256" key="6">
    <source>
        <dbReference type="ARBA" id="ARBA00023149"/>
    </source>
</evidence>
<dbReference type="RefSeq" id="XP_067802442.1">
    <property type="nucleotide sequence ID" value="XM_067948291.1"/>
</dbReference>
<comment type="caution">
    <text evidence="9">The sequence shown here is derived from an EMBL/GenBank/DDBJ whole genome shotgun (WGS) entry which is preliminary data.</text>
</comment>
<dbReference type="InterPro" id="IPR012198">
    <property type="entry name" value="cAMP_dep_PK_reg_su"/>
</dbReference>
<gene>
    <name evidence="9" type="ORF">BdWA1_003276</name>
</gene>
<dbReference type="Gene3D" id="2.60.120.10">
    <property type="entry name" value="Jelly Rolls"/>
    <property type="match status" value="2"/>
</dbReference>
<feature type="binding site" evidence="7">
    <location>
        <position position="130"/>
    </location>
    <ligand>
        <name>3',5'-cyclic AMP</name>
        <dbReference type="ChEBI" id="CHEBI:58165"/>
        <label>1</label>
    </ligand>
</feature>
<evidence type="ECO:0000256" key="1">
    <source>
        <dbReference type="ARBA" id="ARBA00005753"/>
    </source>
</evidence>
<feature type="binding site" evidence="7">
    <location>
        <position position="256"/>
    </location>
    <ligand>
        <name>3',5'-cyclic AMP</name>
        <dbReference type="ChEBI" id="CHEBI:58165"/>
        <label>2</label>
    </ligand>
</feature>
<dbReference type="SUPFAM" id="SSF51206">
    <property type="entry name" value="cAMP-binding domain-like"/>
    <property type="match status" value="2"/>
</dbReference>
<proteinExistence type="inferred from homology"/>
<dbReference type="PRINTS" id="PR00103">
    <property type="entry name" value="CAMPKINASE"/>
</dbReference>
<accession>A0AAD9PIN8</accession>
<comment type="similarity">
    <text evidence="1">Belongs to the cAMP-dependent kinase regulatory chain family.</text>
</comment>
<feature type="binding site" evidence="7">
    <location>
        <position position="139"/>
    </location>
    <ligand>
        <name>3',5'-cyclic AMP</name>
        <dbReference type="ChEBI" id="CHEBI:58165"/>
        <label>1</label>
    </ligand>
</feature>
<dbReference type="GO" id="GO:0030552">
    <property type="term" value="F:cAMP binding"/>
    <property type="evidence" value="ECO:0007669"/>
    <property type="project" value="UniProtKB-KW"/>
</dbReference>
<evidence type="ECO:0000256" key="7">
    <source>
        <dbReference type="PIRSR" id="PIRSR000548-1"/>
    </source>
</evidence>
<evidence type="ECO:0000256" key="5">
    <source>
        <dbReference type="ARBA" id="ARBA00022741"/>
    </source>
</evidence>
<keyword evidence="6 7" id="KW-0114">cAMP</keyword>
<evidence type="ECO:0000256" key="3">
    <source>
        <dbReference type="ARBA" id="ARBA00022566"/>
    </source>
</evidence>
<feature type="domain" description="Cyclic nucleotide-binding" evidence="8">
    <location>
        <begin position="183"/>
        <end position="308"/>
    </location>
</feature>
<dbReference type="InterPro" id="IPR014710">
    <property type="entry name" value="RmlC-like_jellyroll"/>
</dbReference>
<keyword evidence="10" id="KW-1185">Reference proteome</keyword>
<dbReference type="AlphaFoldDB" id="A0AAD9PIN8"/>
<protein>
    <submittedName>
        <fullName evidence="9">Bifunctional Cyclic nucleotide-binding domain/Cyclic nucleotide-binding</fullName>
    </submittedName>
</protein>
<dbReference type="PIRSF" id="PIRSF000548">
    <property type="entry name" value="PK_regulatory"/>
    <property type="match status" value="1"/>
</dbReference>
<dbReference type="InterPro" id="IPR050503">
    <property type="entry name" value="cAMP-dep_PK_reg_su-like"/>
</dbReference>
<sequence length="318" mass="36353">MATELTQEERVQARMRNRVSISAEVFGKHNKPKKFVPPVFNKTSEQNDHIRNSLEHCFLFRGVGHNDIEILIKAFDIKEFKAGDVIIKQGDQGDKLYLVHRGVAECWKNKAAEGKDVFLCNRGPGECFGELALLYNAPRAATVIAKTDIHLWSLDRETFNRVVKAGVVERRQRYDKILKNVVLFNKLDPYDRCRLADALQEIVIENENIITEGDHGDCMYMLIQGRAEAICQGKIVKSYSDGDYFGEIALIEHKPRATSVRAIVGLHAITIYYQGKCRLATLARESCIDLLGPMEQMLQNNMQEYRRILAQFHIDKQI</sequence>
<dbReference type="GO" id="GO:0004862">
    <property type="term" value="F:cAMP-dependent protein kinase inhibitor activity"/>
    <property type="evidence" value="ECO:0007669"/>
    <property type="project" value="TreeGrafter"/>
</dbReference>
<dbReference type="KEGG" id="bdw:94337573"/>